<evidence type="ECO:0000256" key="1">
    <source>
        <dbReference type="SAM" id="MobiDB-lite"/>
    </source>
</evidence>
<dbReference type="AlphaFoldDB" id="Q11DP9"/>
<dbReference type="STRING" id="266779.Meso_3104"/>
<proteinExistence type="predicted"/>
<dbReference type="eggNOG" id="COG4575">
    <property type="taxonomic scope" value="Bacteria"/>
</dbReference>
<evidence type="ECO:0000313" key="2">
    <source>
        <dbReference type="EMBL" id="ABG64476.1"/>
    </source>
</evidence>
<protein>
    <recommendedName>
        <fullName evidence="3">DUF883 domain-containing protein</fullName>
    </recommendedName>
</protein>
<evidence type="ECO:0008006" key="3">
    <source>
        <dbReference type="Google" id="ProtNLM"/>
    </source>
</evidence>
<dbReference type="OrthoDB" id="8454349at2"/>
<reference evidence="2" key="1">
    <citation type="submission" date="2006-06" db="EMBL/GenBank/DDBJ databases">
        <title>Complete sequence of chromosome of Chelativorans sp. BNC1.</title>
        <authorList>
            <consortium name="US DOE Joint Genome Institute"/>
            <person name="Copeland A."/>
            <person name="Lucas S."/>
            <person name="Lapidus A."/>
            <person name="Barry K."/>
            <person name="Detter J.C."/>
            <person name="Glavina del Rio T."/>
            <person name="Hammon N."/>
            <person name="Israni S."/>
            <person name="Dalin E."/>
            <person name="Tice H."/>
            <person name="Pitluck S."/>
            <person name="Chertkov O."/>
            <person name="Brettin T."/>
            <person name="Bruce D."/>
            <person name="Han C."/>
            <person name="Tapia R."/>
            <person name="Gilna P."/>
            <person name="Schmutz J."/>
            <person name="Larimer F."/>
            <person name="Land M."/>
            <person name="Hauser L."/>
            <person name="Kyrpides N."/>
            <person name="Mikhailova N."/>
            <person name="Richardson P."/>
        </authorList>
    </citation>
    <scope>NUCLEOTIDE SEQUENCE</scope>
    <source>
        <strain evidence="2">BNC1</strain>
    </source>
</reference>
<feature type="compositionally biased region" description="Basic and acidic residues" evidence="1">
    <location>
        <begin position="7"/>
        <end position="24"/>
    </location>
</feature>
<accession>Q11DP9</accession>
<organism evidence="2">
    <name type="scientific">Chelativorans sp. (strain BNC1)</name>
    <dbReference type="NCBI Taxonomy" id="266779"/>
    <lineage>
        <taxon>Bacteria</taxon>
        <taxon>Pseudomonadati</taxon>
        <taxon>Pseudomonadota</taxon>
        <taxon>Alphaproteobacteria</taxon>
        <taxon>Hyphomicrobiales</taxon>
        <taxon>Phyllobacteriaceae</taxon>
        <taxon>Chelativorans</taxon>
    </lineage>
</organism>
<dbReference type="HOGENOM" id="CLU_132623_2_3_5"/>
<dbReference type="KEGG" id="mes:Meso_3104"/>
<gene>
    <name evidence="2" type="ordered locus">Meso_3104</name>
</gene>
<sequence>MATSPRAPKEDVRQGGADAQERRDVEADIQQLKEDIARLKDHLMQVGNRSMSRARRAALEQADQLRGSAEEFQDDVIETVREKPLTALALAAGAGFLFAMMMRR</sequence>
<name>Q11DP9_CHESB</name>
<feature type="region of interest" description="Disordered" evidence="1">
    <location>
        <begin position="1"/>
        <end position="24"/>
    </location>
</feature>
<dbReference type="EMBL" id="CP000390">
    <property type="protein sequence ID" value="ABG64476.1"/>
    <property type="molecule type" value="Genomic_DNA"/>
</dbReference>